<reference evidence="1" key="2">
    <citation type="journal article" date="2015" name="Fish Shellfish Immunol.">
        <title>Early steps in the European eel (Anguilla anguilla)-Vibrio vulnificus interaction in the gills: Role of the RtxA13 toxin.</title>
        <authorList>
            <person name="Callol A."/>
            <person name="Pajuelo D."/>
            <person name="Ebbesson L."/>
            <person name="Teles M."/>
            <person name="MacKenzie S."/>
            <person name="Amaro C."/>
        </authorList>
    </citation>
    <scope>NUCLEOTIDE SEQUENCE</scope>
</reference>
<dbReference type="AlphaFoldDB" id="A0A0E9VGX1"/>
<dbReference type="EMBL" id="GBXM01031213">
    <property type="protein sequence ID" value="JAH77364.1"/>
    <property type="molecule type" value="Transcribed_RNA"/>
</dbReference>
<accession>A0A0E9VGX1</accession>
<reference evidence="1" key="1">
    <citation type="submission" date="2014-11" db="EMBL/GenBank/DDBJ databases">
        <authorList>
            <person name="Amaro Gonzalez C."/>
        </authorList>
    </citation>
    <scope>NUCLEOTIDE SEQUENCE</scope>
</reference>
<sequence>MSEKGEVDLTGAKQNTGVWLVKVSVLAFLSHVANVSYDCSLIN</sequence>
<proteinExistence type="predicted"/>
<organism evidence="1">
    <name type="scientific">Anguilla anguilla</name>
    <name type="common">European freshwater eel</name>
    <name type="synonym">Muraena anguilla</name>
    <dbReference type="NCBI Taxonomy" id="7936"/>
    <lineage>
        <taxon>Eukaryota</taxon>
        <taxon>Metazoa</taxon>
        <taxon>Chordata</taxon>
        <taxon>Craniata</taxon>
        <taxon>Vertebrata</taxon>
        <taxon>Euteleostomi</taxon>
        <taxon>Actinopterygii</taxon>
        <taxon>Neopterygii</taxon>
        <taxon>Teleostei</taxon>
        <taxon>Anguilliformes</taxon>
        <taxon>Anguillidae</taxon>
        <taxon>Anguilla</taxon>
    </lineage>
</organism>
<evidence type="ECO:0000313" key="1">
    <source>
        <dbReference type="EMBL" id="JAH77364.1"/>
    </source>
</evidence>
<protein>
    <submittedName>
        <fullName evidence="1">Uncharacterized protein</fullName>
    </submittedName>
</protein>
<name>A0A0E9VGX1_ANGAN</name>